<dbReference type="GO" id="GO:0000049">
    <property type="term" value="F:tRNA binding"/>
    <property type="evidence" value="ECO:0007669"/>
    <property type="project" value="UniProtKB-UniRule"/>
</dbReference>
<evidence type="ECO:0000256" key="10">
    <source>
        <dbReference type="ARBA" id="ARBA00022723"/>
    </source>
</evidence>
<dbReference type="CDD" id="cd01335">
    <property type="entry name" value="Radical_SAM"/>
    <property type="match status" value="1"/>
</dbReference>
<evidence type="ECO:0000256" key="3">
    <source>
        <dbReference type="ARBA" id="ARBA00022485"/>
    </source>
</evidence>
<feature type="domain" description="Radical SAM core" evidence="15">
    <location>
        <begin position="103"/>
        <end position="341"/>
    </location>
</feature>
<gene>
    <name evidence="14 16" type="primary">rlmN</name>
    <name evidence="16" type="ORF">FME95_01705</name>
</gene>
<dbReference type="GO" id="GO:0051539">
    <property type="term" value="F:4 iron, 4 sulfur cluster binding"/>
    <property type="evidence" value="ECO:0007669"/>
    <property type="project" value="UniProtKB-UniRule"/>
</dbReference>
<keyword evidence="4 14" id="KW-0963">Cytoplasm</keyword>
<evidence type="ECO:0000259" key="15">
    <source>
        <dbReference type="PROSITE" id="PS51918"/>
    </source>
</evidence>
<dbReference type="SFLD" id="SFLDS00029">
    <property type="entry name" value="Radical_SAM"/>
    <property type="match status" value="1"/>
</dbReference>
<keyword evidence="8 14" id="KW-0949">S-adenosyl-L-methionine</keyword>
<dbReference type="HAMAP" id="MF_01849">
    <property type="entry name" value="RNA_methyltr_RlmN"/>
    <property type="match status" value="1"/>
</dbReference>
<dbReference type="SFLD" id="SFLDG01062">
    <property type="entry name" value="methyltransferase_(Class_A)"/>
    <property type="match status" value="1"/>
</dbReference>
<dbReference type="InterPro" id="IPR007197">
    <property type="entry name" value="rSAM"/>
</dbReference>
<dbReference type="InterPro" id="IPR013785">
    <property type="entry name" value="Aldolase_TIM"/>
</dbReference>
<comment type="similarity">
    <text evidence="2 14">Belongs to the radical SAM superfamily. RlmN family.</text>
</comment>
<dbReference type="GO" id="GO:0070475">
    <property type="term" value="P:rRNA base methylation"/>
    <property type="evidence" value="ECO:0007669"/>
    <property type="project" value="UniProtKB-UniRule"/>
</dbReference>
<comment type="miscellaneous">
    <text evidence="14">Reaction proceeds by a ping-pong mechanism involving intermediate methylation of a conserved cysteine residue.</text>
</comment>
<feature type="active site" description="S-methylcysteine intermediate" evidence="14">
    <location>
        <position position="346"/>
    </location>
</feature>
<keyword evidence="17" id="KW-1185">Reference proteome</keyword>
<comment type="caution">
    <text evidence="16">The sequence shown here is derived from an EMBL/GenBank/DDBJ whole genome shotgun (WGS) entry which is preliminary data.</text>
</comment>
<dbReference type="FunFam" id="1.10.150.530:FF:000003">
    <property type="entry name" value="Dual-specificity RNA methyltransferase RlmN"/>
    <property type="match status" value="1"/>
</dbReference>
<comment type="catalytic activity">
    <reaction evidence="14">
        <text>adenosine(37) in tRNA + 2 reduced [2Fe-2S]-[ferredoxin] + 2 S-adenosyl-L-methionine = 2-methyladenosine(37) in tRNA + 5'-deoxyadenosine + L-methionine + 2 oxidized [2Fe-2S]-[ferredoxin] + S-adenosyl-L-homocysteine</text>
        <dbReference type="Rhea" id="RHEA:43332"/>
        <dbReference type="Rhea" id="RHEA-COMP:10000"/>
        <dbReference type="Rhea" id="RHEA-COMP:10001"/>
        <dbReference type="Rhea" id="RHEA-COMP:10162"/>
        <dbReference type="Rhea" id="RHEA-COMP:10485"/>
        <dbReference type="ChEBI" id="CHEBI:17319"/>
        <dbReference type="ChEBI" id="CHEBI:33737"/>
        <dbReference type="ChEBI" id="CHEBI:33738"/>
        <dbReference type="ChEBI" id="CHEBI:57844"/>
        <dbReference type="ChEBI" id="CHEBI:57856"/>
        <dbReference type="ChEBI" id="CHEBI:59789"/>
        <dbReference type="ChEBI" id="CHEBI:74411"/>
        <dbReference type="ChEBI" id="CHEBI:74497"/>
        <dbReference type="EC" id="2.1.1.192"/>
    </reaction>
</comment>
<feature type="binding site" evidence="14">
    <location>
        <position position="121"/>
    </location>
    <ligand>
        <name>[4Fe-4S] cluster</name>
        <dbReference type="ChEBI" id="CHEBI:49883"/>
        <note>4Fe-4S-S-AdoMet</note>
    </ligand>
</feature>
<dbReference type="NCBIfam" id="TIGR00048">
    <property type="entry name" value="rRNA_mod_RlmN"/>
    <property type="match status" value="1"/>
</dbReference>
<keyword evidence="10 14" id="KW-0479">Metal-binding</keyword>
<evidence type="ECO:0000256" key="14">
    <source>
        <dbReference type="HAMAP-Rule" id="MF_01849"/>
    </source>
</evidence>
<keyword evidence="12 14" id="KW-0411">Iron-sulfur</keyword>
<dbReference type="FunFam" id="3.20.20.70:FF:000008">
    <property type="entry name" value="Dual-specificity RNA methyltransferase RlmN"/>
    <property type="match status" value="1"/>
</dbReference>
<evidence type="ECO:0000256" key="13">
    <source>
        <dbReference type="ARBA" id="ARBA00023157"/>
    </source>
</evidence>
<feature type="binding site" evidence="14">
    <location>
        <position position="117"/>
    </location>
    <ligand>
        <name>[4Fe-4S] cluster</name>
        <dbReference type="ChEBI" id="CHEBI:49883"/>
        <note>4Fe-4S-S-AdoMet</note>
    </ligand>
</feature>
<evidence type="ECO:0000256" key="5">
    <source>
        <dbReference type="ARBA" id="ARBA00022552"/>
    </source>
</evidence>
<comment type="subcellular location">
    <subcellularLocation>
        <location evidence="1 14">Cytoplasm</location>
    </subcellularLocation>
</comment>
<dbReference type="GO" id="GO:0046872">
    <property type="term" value="F:metal ion binding"/>
    <property type="evidence" value="ECO:0007669"/>
    <property type="project" value="UniProtKB-KW"/>
</dbReference>
<protein>
    <recommendedName>
        <fullName evidence="14">Dual-specificity RNA methyltransferase RlmN</fullName>
        <ecNumber evidence="14">2.1.1.192</ecNumber>
    </recommendedName>
    <alternativeName>
        <fullName evidence="14">23S rRNA (adenine(2503)-C(2))-methyltransferase</fullName>
    </alternativeName>
    <alternativeName>
        <fullName evidence="14">23S rRNA m2A2503 methyltransferase</fullName>
    </alternativeName>
    <alternativeName>
        <fullName evidence="14">Ribosomal RNA large subunit methyltransferase N</fullName>
    </alternativeName>
    <alternativeName>
        <fullName evidence="14">tRNA (adenine(37)-C(2))-methyltransferase</fullName>
    </alternativeName>
    <alternativeName>
        <fullName evidence="14">tRNA m2A37 methyltransferase</fullName>
    </alternativeName>
</protein>
<feature type="binding site" evidence="14">
    <location>
        <begin position="171"/>
        <end position="172"/>
    </location>
    <ligand>
        <name>S-adenosyl-L-methionine</name>
        <dbReference type="ChEBI" id="CHEBI:59789"/>
    </ligand>
</feature>
<keyword evidence="5 14" id="KW-0698">rRNA processing</keyword>
<dbReference type="AlphaFoldDB" id="A0A5C8Z7N8"/>
<evidence type="ECO:0000256" key="1">
    <source>
        <dbReference type="ARBA" id="ARBA00004496"/>
    </source>
</evidence>
<evidence type="ECO:0000256" key="4">
    <source>
        <dbReference type="ARBA" id="ARBA00022490"/>
    </source>
</evidence>
<dbReference type="GO" id="GO:0019843">
    <property type="term" value="F:rRNA binding"/>
    <property type="evidence" value="ECO:0007669"/>
    <property type="project" value="UniProtKB-UniRule"/>
</dbReference>
<keyword evidence="7 14" id="KW-0808">Transferase</keyword>
<evidence type="ECO:0000256" key="7">
    <source>
        <dbReference type="ARBA" id="ARBA00022679"/>
    </source>
</evidence>
<dbReference type="Pfam" id="PF04055">
    <property type="entry name" value="Radical_SAM"/>
    <property type="match status" value="1"/>
</dbReference>
<evidence type="ECO:0000313" key="17">
    <source>
        <dbReference type="Proteomes" id="UP000321764"/>
    </source>
</evidence>
<reference evidence="16 17" key="1">
    <citation type="submission" date="2019-07" db="EMBL/GenBank/DDBJ databases">
        <title>Reinekea sp. strain SSH23 genome sequencing and assembly.</title>
        <authorList>
            <person name="Kim I."/>
        </authorList>
    </citation>
    <scope>NUCLEOTIDE SEQUENCE [LARGE SCALE GENOMIC DNA]</scope>
    <source>
        <strain evidence="16 17">SSH23</strain>
    </source>
</reference>
<dbReference type="PROSITE" id="PS51918">
    <property type="entry name" value="RADICAL_SAM"/>
    <property type="match status" value="1"/>
</dbReference>
<keyword evidence="9 14" id="KW-0819">tRNA processing</keyword>
<proteinExistence type="inferred from homology"/>
<dbReference type="InterPro" id="IPR027492">
    <property type="entry name" value="RNA_MTrfase_RlmN"/>
</dbReference>
<keyword evidence="11 14" id="KW-0408">Iron</keyword>
<dbReference type="Gene3D" id="1.10.150.530">
    <property type="match status" value="1"/>
</dbReference>
<feature type="active site" description="Proton acceptor" evidence="14">
    <location>
        <position position="97"/>
    </location>
</feature>
<keyword evidence="13 14" id="KW-1015">Disulfide bond</keyword>
<evidence type="ECO:0000256" key="9">
    <source>
        <dbReference type="ARBA" id="ARBA00022694"/>
    </source>
</evidence>
<evidence type="ECO:0000256" key="6">
    <source>
        <dbReference type="ARBA" id="ARBA00022603"/>
    </source>
</evidence>
<dbReference type="GO" id="GO:0005737">
    <property type="term" value="C:cytoplasm"/>
    <property type="evidence" value="ECO:0007669"/>
    <property type="project" value="UniProtKB-SubCell"/>
</dbReference>
<keyword evidence="3 14" id="KW-0004">4Fe-4S</keyword>
<dbReference type="OrthoDB" id="9793973at2"/>
<evidence type="ECO:0000256" key="8">
    <source>
        <dbReference type="ARBA" id="ARBA00022691"/>
    </source>
</evidence>
<name>A0A5C8Z7N8_9GAMM</name>
<organism evidence="16 17">
    <name type="scientific">Reinekea thalattae</name>
    <dbReference type="NCBI Taxonomy" id="2593301"/>
    <lineage>
        <taxon>Bacteria</taxon>
        <taxon>Pseudomonadati</taxon>
        <taxon>Pseudomonadota</taxon>
        <taxon>Gammaproteobacteria</taxon>
        <taxon>Oceanospirillales</taxon>
        <taxon>Saccharospirillaceae</taxon>
        <taxon>Reinekea</taxon>
    </lineage>
</organism>
<dbReference type="InterPro" id="IPR040072">
    <property type="entry name" value="Methyltransferase_A"/>
</dbReference>
<dbReference type="EMBL" id="VKAD01000001">
    <property type="protein sequence ID" value="TXR53313.1"/>
    <property type="molecule type" value="Genomic_DNA"/>
</dbReference>
<dbReference type="SUPFAM" id="SSF102114">
    <property type="entry name" value="Radical SAM enzymes"/>
    <property type="match status" value="1"/>
</dbReference>
<comment type="catalytic activity">
    <reaction evidence="14">
        <text>adenosine(2503) in 23S rRNA + 2 reduced [2Fe-2S]-[ferredoxin] + 2 S-adenosyl-L-methionine = 2-methyladenosine(2503) in 23S rRNA + 5'-deoxyadenosine + L-methionine + 2 oxidized [2Fe-2S]-[ferredoxin] + S-adenosyl-L-homocysteine</text>
        <dbReference type="Rhea" id="RHEA:42916"/>
        <dbReference type="Rhea" id="RHEA-COMP:10000"/>
        <dbReference type="Rhea" id="RHEA-COMP:10001"/>
        <dbReference type="Rhea" id="RHEA-COMP:10152"/>
        <dbReference type="Rhea" id="RHEA-COMP:10282"/>
        <dbReference type="ChEBI" id="CHEBI:17319"/>
        <dbReference type="ChEBI" id="CHEBI:33737"/>
        <dbReference type="ChEBI" id="CHEBI:33738"/>
        <dbReference type="ChEBI" id="CHEBI:57844"/>
        <dbReference type="ChEBI" id="CHEBI:57856"/>
        <dbReference type="ChEBI" id="CHEBI:59789"/>
        <dbReference type="ChEBI" id="CHEBI:74411"/>
        <dbReference type="ChEBI" id="CHEBI:74497"/>
        <dbReference type="EC" id="2.1.1.192"/>
    </reaction>
</comment>
<comment type="function">
    <text evidence="14">Specifically methylates position 2 of adenine 2503 in 23S rRNA and position 2 of adenine 37 in tRNAs. m2A2503 modification seems to play a crucial role in the proofreading step occurring at the peptidyl transferase center and thus would serve to optimize ribosomal fidelity.</text>
</comment>
<dbReference type="GO" id="GO:0030488">
    <property type="term" value="P:tRNA methylation"/>
    <property type="evidence" value="ECO:0007669"/>
    <property type="project" value="UniProtKB-UniRule"/>
</dbReference>
<accession>A0A5C8Z7N8</accession>
<dbReference type="Pfam" id="PF21016">
    <property type="entry name" value="RlmN_N"/>
    <property type="match status" value="1"/>
</dbReference>
<dbReference type="PANTHER" id="PTHR30544:SF5">
    <property type="entry name" value="RADICAL SAM CORE DOMAIN-CONTAINING PROTEIN"/>
    <property type="match status" value="1"/>
</dbReference>
<dbReference type="InterPro" id="IPR048641">
    <property type="entry name" value="RlmN_N"/>
</dbReference>
<dbReference type="PIRSF" id="PIRSF006004">
    <property type="entry name" value="CHP00048"/>
    <property type="match status" value="1"/>
</dbReference>
<evidence type="ECO:0000256" key="2">
    <source>
        <dbReference type="ARBA" id="ARBA00007544"/>
    </source>
</evidence>
<dbReference type="GO" id="GO:0002935">
    <property type="term" value="F:tRNA (adenine(37)-C2)-methyltransferase activity"/>
    <property type="evidence" value="ECO:0007669"/>
    <property type="project" value="UniProtKB-UniRule"/>
</dbReference>
<comment type="cofactor">
    <cofactor evidence="14">
        <name>[4Fe-4S] cluster</name>
        <dbReference type="ChEBI" id="CHEBI:49883"/>
    </cofactor>
    <text evidence="14">Binds 1 [4Fe-4S] cluster. The cluster is coordinated with 3 cysteines and an exchangeable S-adenosyl-L-methionine.</text>
</comment>
<dbReference type="Proteomes" id="UP000321764">
    <property type="component" value="Unassembled WGS sequence"/>
</dbReference>
<feature type="binding site" evidence="14">
    <location>
        <begin position="225"/>
        <end position="227"/>
    </location>
    <ligand>
        <name>S-adenosyl-L-methionine</name>
        <dbReference type="ChEBI" id="CHEBI:59789"/>
    </ligand>
</feature>
<dbReference type="Gene3D" id="3.20.20.70">
    <property type="entry name" value="Aldolase class I"/>
    <property type="match status" value="1"/>
</dbReference>
<dbReference type="SFLD" id="SFLDF00275">
    <property type="entry name" value="adenosine_C2_methyltransferase"/>
    <property type="match status" value="1"/>
</dbReference>
<dbReference type="InterPro" id="IPR058240">
    <property type="entry name" value="rSAM_sf"/>
</dbReference>
<keyword evidence="6 14" id="KW-0489">Methyltransferase</keyword>
<feature type="binding site" evidence="14">
    <location>
        <position position="203"/>
    </location>
    <ligand>
        <name>S-adenosyl-L-methionine</name>
        <dbReference type="ChEBI" id="CHEBI:59789"/>
    </ligand>
</feature>
<dbReference type="GO" id="GO:0070040">
    <property type="term" value="F:rRNA (adenine(2503)-C2-)-methyltransferase activity"/>
    <property type="evidence" value="ECO:0007669"/>
    <property type="project" value="UniProtKB-UniRule"/>
</dbReference>
<evidence type="ECO:0000256" key="11">
    <source>
        <dbReference type="ARBA" id="ARBA00023004"/>
    </source>
</evidence>
<comment type="caution">
    <text evidence="14">Lacks conserved residue(s) required for the propagation of feature annotation.</text>
</comment>
<feature type="binding site" evidence="14">
    <location>
        <position position="303"/>
    </location>
    <ligand>
        <name>S-adenosyl-L-methionine</name>
        <dbReference type="ChEBI" id="CHEBI:59789"/>
    </ligand>
</feature>
<dbReference type="RefSeq" id="WP_147712572.1">
    <property type="nucleotide sequence ID" value="NZ_VKAD01000001.1"/>
</dbReference>
<dbReference type="PANTHER" id="PTHR30544">
    <property type="entry name" value="23S RRNA METHYLTRANSFERASE"/>
    <property type="match status" value="1"/>
</dbReference>
<evidence type="ECO:0000313" key="16">
    <source>
        <dbReference type="EMBL" id="TXR53313.1"/>
    </source>
</evidence>
<feature type="binding site" evidence="14">
    <location>
        <position position="124"/>
    </location>
    <ligand>
        <name>[4Fe-4S] cluster</name>
        <dbReference type="ChEBI" id="CHEBI:49883"/>
        <note>4Fe-4S-S-AdoMet</note>
    </ligand>
</feature>
<evidence type="ECO:0000256" key="12">
    <source>
        <dbReference type="ARBA" id="ARBA00023014"/>
    </source>
</evidence>
<sequence length="387" mass="43669">MSASSQKVNLLGMGLDNMVQFFTEELGEKRFRAVQIMKWIHQRGVDNFDDMTDVSKSMREKLKQRCEIIAPEVTYKKYSKDGTRKWVMKMPGGSAVETVYIPEDDRGTLCVSSQIGCALDCSFCSTGKQGFNRDLSSAEIIGQLWVAARSWDEPGKKRERHVTNVVMMGMGEPLLNYDNVVESMNLMMEDNAYGLSKRRVTLSTSGVVPRIYDLAEVTDVSLALSLHAPNDELRNQLVPINKRYGLQETLNAVNAYFDRLPDKRVCTIEYTLIDKINDETFHAEELVQVLKNTPCKINLIPFNPFPNSGYNRPSNNRIHRFKNILHEAGYNVTVRKTRGDDIDAACGQLVGQVADKTRRSVKFIEAIELGHTAATVASQRTDRNAVE</sequence>
<dbReference type="InterPro" id="IPR004383">
    <property type="entry name" value="rRNA_lsu_MTrfase_RlmN/Cfr"/>
</dbReference>
<dbReference type="EC" id="2.1.1.192" evidence="14"/>